<feature type="domain" description="ABC transporter" evidence="6">
    <location>
        <begin position="15"/>
        <end position="246"/>
    </location>
</feature>
<dbReference type="EMBL" id="CAQI01000027">
    <property type="protein sequence ID" value="CCQ44489.1"/>
    <property type="molecule type" value="Genomic_DNA"/>
</dbReference>
<keyword evidence="4" id="KW-0067">ATP-binding</keyword>
<dbReference type="GO" id="GO:0016887">
    <property type="term" value="F:ATP hydrolysis activity"/>
    <property type="evidence" value="ECO:0007669"/>
    <property type="project" value="InterPro"/>
</dbReference>
<dbReference type="SUPFAM" id="SSF52540">
    <property type="entry name" value="P-loop containing nucleoside triphosphate hydrolases"/>
    <property type="match status" value="1"/>
</dbReference>
<dbReference type="SMART" id="SM00382">
    <property type="entry name" value="AAA"/>
    <property type="match status" value="1"/>
</dbReference>
<evidence type="ECO:0000256" key="3">
    <source>
        <dbReference type="ARBA" id="ARBA00022741"/>
    </source>
</evidence>
<dbReference type="InterPro" id="IPR017871">
    <property type="entry name" value="ABC_transporter-like_CS"/>
</dbReference>
<dbReference type="AlphaFoldDB" id="A0A024GYE1"/>
<dbReference type="OrthoDB" id="9805514at2"/>
<reference evidence="8" key="1">
    <citation type="journal article" date="2014" name="Genome Announc.">
        <title>Genome Sequence of Arthrobacter siccitolerans 4J27, a Xeroprotectant-Producing Desiccation-Tolerant Microorganism.</title>
        <authorList>
            <person name="Manzanera M."/>
            <person name="Santa-Cruz-Calvo L."/>
            <person name="Vilchez J.I."/>
            <person name="Garcia-Fontana C."/>
            <person name="Silva-Castro G.A."/>
            <person name="Calvo C."/>
            <person name="Gonzalez-Lopez J."/>
        </authorList>
    </citation>
    <scope>NUCLEOTIDE SEQUENCE [LARGE SCALE GENOMIC DNA]</scope>
    <source>
        <strain evidence="8">4J27</strain>
    </source>
</reference>
<dbReference type="InterPro" id="IPR003439">
    <property type="entry name" value="ABC_transporter-like_ATP-bd"/>
</dbReference>
<evidence type="ECO:0000256" key="2">
    <source>
        <dbReference type="ARBA" id="ARBA00022448"/>
    </source>
</evidence>
<dbReference type="Gene3D" id="3.40.50.300">
    <property type="entry name" value="P-loop containing nucleotide triphosphate hydrolases"/>
    <property type="match status" value="1"/>
</dbReference>
<keyword evidence="2" id="KW-0813">Transport</keyword>
<evidence type="ECO:0000313" key="8">
    <source>
        <dbReference type="Proteomes" id="UP000035722"/>
    </source>
</evidence>
<dbReference type="PANTHER" id="PTHR43820">
    <property type="entry name" value="HIGH-AFFINITY BRANCHED-CHAIN AMINO ACID TRANSPORT ATP-BINDING PROTEIN LIVF"/>
    <property type="match status" value="1"/>
</dbReference>
<comment type="caution">
    <text evidence="7">The sequence shown here is derived from an EMBL/GenBank/DDBJ whole genome shotgun (WGS) entry which is preliminary data.</text>
</comment>
<dbReference type="PROSITE" id="PS50893">
    <property type="entry name" value="ABC_TRANSPORTER_2"/>
    <property type="match status" value="1"/>
</dbReference>
<dbReference type="InterPro" id="IPR027417">
    <property type="entry name" value="P-loop_NTPase"/>
</dbReference>
<dbReference type="GO" id="GO:0015807">
    <property type="term" value="P:L-amino acid transport"/>
    <property type="evidence" value="ECO:0007669"/>
    <property type="project" value="TreeGrafter"/>
</dbReference>
<proteinExistence type="inferred from homology"/>
<dbReference type="PROSITE" id="PS00211">
    <property type="entry name" value="ABC_TRANSPORTER_1"/>
    <property type="match status" value="1"/>
</dbReference>
<dbReference type="Pfam" id="PF00005">
    <property type="entry name" value="ABC_tran"/>
    <property type="match status" value="1"/>
</dbReference>
<dbReference type="InterPro" id="IPR052156">
    <property type="entry name" value="BCAA_Transport_ATP-bd_LivF"/>
</dbReference>
<dbReference type="GO" id="GO:0015658">
    <property type="term" value="F:branched-chain amino acid transmembrane transporter activity"/>
    <property type="evidence" value="ECO:0007669"/>
    <property type="project" value="TreeGrafter"/>
</dbReference>
<dbReference type="GO" id="GO:0005524">
    <property type="term" value="F:ATP binding"/>
    <property type="evidence" value="ECO:0007669"/>
    <property type="project" value="UniProtKB-KW"/>
</dbReference>
<accession>A0A024GYE1</accession>
<evidence type="ECO:0000256" key="1">
    <source>
        <dbReference type="ARBA" id="ARBA00005417"/>
    </source>
</evidence>
<name>A0A024GYE1_9MICC</name>
<evidence type="ECO:0000256" key="4">
    <source>
        <dbReference type="ARBA" id="ARBA00022840"/>
    </source>
</evidence>
<comment type="similarity">
    <text evidence="1">Belongs to the ABC transporter superfamily.</text>
</comment>
<dbReference type="STRING" id="861266.ARTSIC4J27_415"/>
<dbReference type="PANTHER" id="PTHR43820:SF4">
    <property type="entry name" value="HIGH-AFFINITY BRANCHED-CHAIN AMINO ACID TRANSPORT ATP-BINDING PROTEIN LIVF"/>
    <property type="match status" value="1"/>
</dbReference>
<evidence type="ECO:0000313" key="7">
    <source>
        <dbReference type="EMBL" id="CCQ44489.1"/>
    </source>
</evidence>
<evidence type="ECO:0000256" key="5">
    <source>
        <dbReference type="ARBA" id="ARBA00022970"/>
    </source>
</evidence>
<keyword evidence="8" id="KW-1185">Reference proteome</keyword>
<keyword evidence="5" id="KW-0029">Amino-acid transport</keyword>
<protein>
    <submittedName>
        <fullName evidence="7">ABC transporter family protein</fullName>
    </submittedName>
</protein>
<gene>
    <name evidence="7" type="primary">livF3</name>
    <name evidence="7" type="ORF">ARTSIC4J27_415</name>
</gene>
<dbReference type="InterPro" id="IPR003593">
    <property type="entry name" value="AAA+_ATPase"/>
</dbReference>
<dbReference type="Proteomes" id="UP000035722">
    <property type="component" value="Unassembled WGS sequence"/>
</dbReference>
<keyword evidence="3" id="KW-0547">Nucleotide-binding</keyword>
<evidence type="ECO:0000259" key="6">
    <source>
        <dbReference type="PROSITE" id="PS50893"/>
    </source>
</evidence>
<sequence length="246" mass="26322">MVNSESKTPTAVPLIQLDHIGVRYGSALALREINLSIAPGSIVGVVGPNGVGKTTLLRVMSGLLRPSQGRILWKGEDLGRFSPHSAVRKGIAHVPEGRRLIAELEVIDNLHLGAVAAGLSPKHGVDKVIEMFPAVERLLNRKAGQLSGGEQQMVAVGRGLMSKPELLLIDELSLGLAPKITVELFEALRTLARTTGLTLLLVDQSVRLLNKYVDDLWALSHGQLVPVDRTAGITSLDSYIAEGTTE</sequence>
<organism evidence="7 8">
    <name type="scientific">Pseudarthrobacter siccitolerans</name>
    <dbReference type="NCBI Taxonomy" id="861266"/>
    <lineage>
        <taxon>Bacteria</taxon>
        <taxon>Bacillati</taxon>
        <taxon>Actinomycetota</taxon>
        <taxon>Actinomycetes</taxon>
        <taxon>Micrococcales</taxon>
        <taxon>Micrococcaceae</taxon>
        <taxon>Pseudarthrobacter</taxon>
    </lineage>
</organism>